<feature type="transmembrane region" description="Helical" evidence="4">
    <location>
        <begin position="28"/>
        <end position="46"/>
    </location>
</feature>
<comment type="caution">
    <text evidence="6">The sequence shown here is derived from an EMBL/GenBank/DDBJ whole genome shotgun (WGS) entry which is preliminary data.</text>
</comment>
<dbReference type="OrthoDB" id="256090at2"/>
<evidence type="ECO:0000256" key="3">
    <source>
        <dbReference type="SAM" id="MobiDB-lite"/>
    </source>
</evidence>
<keyword evidence="2" id="KW-0012">Acyltransferase</keyword>
<dbReference type="Gene3D" id="3.40.630.10">
    <property type="entry name" value="Zn peptidases"/>
    <property type="match status" value="1"/>
</dbReference>
<evidence type="ECO:0000259" key="5">
    <source>
        <dbReference type="Pfam" id="PF04389"/>
    </source>
</evidence>
<evidence type="ECO:0000256" key="4">
    <source>
        <dbReference type="SAM" id="Phobius"/>
    </source>
</evidence>
<evidence type="ECO:0000313" key="6">
    <source>
        <dbReference type="EMBL" id="TWT46795.1"/>
    </source>
</evidence>
<organism evidence="6 7">
    <name type="scientific">Botrimarina hoheduenensis</name>
    <dbReference type="NCBI Taxonomy" id="2528000"/>
    <lineage>
        <taxon>Bacteria</taxon>
        <taxon>Pseudomonadati</taxon>
        <taxon>Planctomycetota</taxon>
        <taxon>Planctomycetia</taxon>
        <taxon>Pirellulales</taxon>
        <taxon>Lacipirellulaceae</taxon>
        <taxon>Botrimarina</taxon>
    </lineage>
</organism>
<dbReference type="Proteomes" id="UP000318995">
    <property type="component" value="Unassembled WGS sequence"/>
</dbReference>
<dbReference type="InterPro" id="IPR007484">
    <property type="entry name" value="Peptidase_M28"/>
</dbReference>
<sequence>MSKPRHRSSHRPETSDTGSQPGDTTRRVTTVLVILLVLSLVVHIATAPPREPPTDKPPAATPAAPPGVTPSQAKRDPALPPTLTRVAMPSAEPTNPLDPARAKRYLEEVCALGNRMSGSPGMRAQQELLISHFEPHADQVERQTFKVRNPLGGPAVEMANLIVRWRPEATDRVLLCAHYDTRPLPDRDPNPMARRNGRFIGANDGGSGVAVLMELAHQLAEYEGPLGVDVVLFDGEELVYVDDRDPYFLGSRYFAQDYAKRKPQRGSGAWSYRAGILLDMVGDADLQIYQERFSYRNLTTRPLVMQVWATAQRLGVAEFYPRVRHEVRDDHLALQRFGGIPAIDLIDFDYPAWHTEADVPMNCSGDSLAKVGWVVWEWLLEQREASQPNRRSP</sequence>
<keyword evidence="4" id="KW-0472">Membrane</keyword>
<dbReference type="SUPFAM" id="SSF53187">
    <property type="entry name" value="Zn-dependent exopeptidases"/>
    <property type="match status" value="1"/>
</dbReference>
<accession>A0A5C5W9C6</accession>
<keyword evidence="4" id="KW-0812">Transmembrane</keyword>
<evidence type="ECO:0000256" key="2">
    <source>
        <dbReference type="ARBA" id="ARBA00023315"/>
    </source>
</evidence>
<feature type="domain" description="Peptidase M28" evidence="5">
    <location>
        <begin position="160"/>
        <end position="378"/>
    </location>
</feature>
<dbReference type="PANTHER" id="PTHR12283">
    <property type="entry name" value="GLUTAMINYL-PEPTIDE CYCLOTRANSFERASE"/>
    <property type="match status" value="1"/>
</dbReference>
<keyword evidence="7" id="KW-1185">Reference proteome</keyword>
<feature type="region of interest" description="Disordered" evidence="3">
    <location>
        <begin position="1"/>
        <end position="25"/>
    </location>
</feature>
<keyword evidence="4" id="KW-1133">Transmembrane helix</keyword>
<feature type="compositionally biased region" description="Pro residues" evidence="3">
    <location>
        <begin position="49"/>
        <end position="68"/>
    </location>
</feature>
<protein>
    <submittedName>
        <fullName evidence="6">Succinyl-diaminopimelate desuccinylase</fullName>
    </submittedName>
</protein>
<gene>
    <name evidence="6" type="ORF">Pla111_18960</name>
</gene>
<dbReference type="Pfam" id="PF04389">
    <property type="entry name" value="Peptidase_M28"/>
    <property type="match status" value="1"/>
</dbReference>
<dbReference type="InterPro" id="IPR040234">
    <property type="entry name" value="QC/QCL"/>
</dbReference>
<evidence type="ECO:0000256" key="1">
    <source>
        <dbReference type="ARBA" id="ARBA00022679"/>
    </source>
</evidence>
<dbReference type="AlphaFoldDB" id="A0A5C5W9C6"/>
<dbReference type="PANTHER" id="PTHR12283:SF6">
    <property type="entry name" value="GLUTAMINYL-PEPTIDE CYCLOTRANSFERASE-RELATED"/>
    <property type="match status" value="1"/>
</dbReference>
<name>A0A5C5W9C6_9BACT</name>
<reference evidence="6 7" key="1">
    <citation type="submission" date="2019-02" db="EMBL/GenBank/DDBJ databases">
        <title>Deep-cultivation of Planctomycetes and their phenomic and genomic characterization uncovers novel biology.</title>
        <authorList>
            <person name="Wiegand S."/>
            <person name="Jogler M."/>
            <person name="Boedeker C."/>
            <person name="Pinto D."/>
            <person name="Vollmers J."/>
            <person name="Rivas-Marin E."/>
            <person name="Kohn T."/>
            <person name="Peeters S.H."/>
            <person name="Heuer A."/>
            <person name="Rast P."/>
            <person name="Oberbeckmann S."/>
            <person name="Bunk B."/>
            <person name="Jeske O."/>
            <person name="Meyerdierks A."/>
            <person name="Storesund J.E."/>
            <person name="Kallscheuer N."/>
            <person name="Luecker S."/>
            <person name="Lage O.M."/>
            <person name="Pohl T."/>
            <person name="Merkel B.J."/>
            <person name="Hornburger P."/>
            <person name="Mueller R.-W."/>
            <person name="Bruemmer F."/>
            <person name="Labrenz M."/>
            <person name="Spormann A.M."/>
            <person name="Op Den Camp H."/>
            <person name="Overmann J."/>
            <person name="Amann R."/>
            <person name="Jetten M.S.M."/>
            <person name="Mascher T."/>
            <person name="Medema M.H."/>
            <person name="Devos D.P."/>
            <person name="Kaster A.-K."/>
            <person name="Ovreas L."/>
            <person name="Rohde M."/>
            <person name="Galperin M.Y."/>
            <person name="Jogler C."/>
        </authorList>
    </citation>
    <scope>NUCLEOTIDE SEQUENCE [LARGE SCALE GENOMIC DNA]</scope>
    <source>
        <strain evidence="6 7">Pla111</strain>
    </source>
</reference>
<dbReference type="RefSeq" id="WP_146573580.1">
    <property type="nucleotide sequence ID" value="NZ_SJPH01000003.1"/>
</dbReference>
<dbReference type="GO" id="GO:0016603">
    <property type="term" value="F:glutaminyl-peptide cyclotransferase activity"/>
    <property type="evidence" value="ECO:0007669"/>
    <property type="project" value="TreeGrafter"/>
</dbReference>
<proteinExistence type="predicted"/>
<dbReference type="GO" id="GO:0008270">
    <property type="term" value="F:zinc ion binding"/>
    <property type="evidence" value="ECO:0007669"/>
    <property type="project" value="TreeGrafter"/>
</dbReference>
<feature type="region of interest" description="Disordered" evidence="3">
    <location>
        <begin position="47"/>
        <end position="100"/>
    </location>
</feature>
<keyword evidence="1" id="KW-0808">Transferase</keyword>
<evidence type="ECO:0000313" key="7">
    <source>
        <dbReference type="Proteomes" id="UP000318995"/>
    </source>
</evidence>
<dbReference type="EMBL" id="SJPH01000003">
    <property type="protein sequence ID" value="TWT46795.1"/>
    <property type="molecule type" value="Genomic_DNA"/>
</dbReference>